<sequence>MSETLFSISFDELCQVEGIEGELIIEIVEYGIVMPINKPSDQIRYEQWLFDTGAIHWVKKALRLRQDLEIDWVAIAMVIKLMQQKEALQKENRLYQRQLRRFIPSGDLD</sequence>
<accession>A0A502KPF3</accession>
<dbReference type="RefSeq" id="WP_140605606.1">
    <property type="nucleotide sequence ID" value="NZ_SAWY01000041.1"/>
</dbReference>
<dbReference type="Pfam" id="PF13591">
    <property type="entry name" value="MerR_2"/>
    <property type="match status" value="1"/>
</dbReference>
<dbReference type="Proteomes" id="UP000315303">
    <property type="component" value="Unassembled WGS sequence"/>
</dbReference>
<reference evidence="1 2" key="1">
    <citation type="submission" date="2019-01" db="EMBL/GenBank/DDBJ databases">
        <title>Litorilituus lipolytica sp. nov., isolated from intertidal sand of the Yellow Sea in China.</title>
        <authorList>
            <person name="Liu A."/>
        </authorList>
    </citation>
    <scope>NUCLEOTIDE SEQUENCE [LARGE SCALE GENOMIC DNA]</scope>
    <source>
        <strain evidence="1 2">RZ04</strain>
    </source>
</reference>
<gene>
    <name evidence="1" type="ORF">EPA86_17095</name>
</gene>
<comment type="caution">
    <text evidence="1">The sequence shown here is derived from an EMBL/GenBank/DDBJ whole genome shotgun (WGS) entry which is preliminary data.</text>
</comment>
<proteinExistence type="predicted"/>
<dbReference type="EMBL" id="SAWY01000041">
    <property type="protein sequence ID" value="TPH12075.1"/>
    <property type="molecule type" value="Genomic_DNA"/>
</dbReference>
<evidence type="ECO:0000313" key="1">
    <source>
        <dbReference type="EMBL" id="TPH12075.1"/>
    </source>
</evidence>
<dbReference type="AlphaFoldDB" id="A0A502KPF3"/>
<organism evidence="1 2">
    <name type="scientific">Litorilituus lipolyticus</name>
    <dbReference type="NCBI Taxonomy" id="2491017"/>
    <lineage>
        <taxon>Bacteria</taxon>
        <taxon>Pseudomonadati</taxon>
        <taxon>Pseudomonadota</taxon>
        <taxon>Gammaproteobacteria</taxon>
        <taxon>Alteromonadales</taxon>
        <taxon>Colwelliaceae</taxon>
        <taxon>Litorilituus</taxon>
    </lineage>
</organism>
<evidence type="ECO:0000313" key="2">
    <source>
        <dbReference type="Proteomes" id="UP000315303"/>
    </source>
</evidence>
<keyword evidence="2" id="KW-1185">Reference proteome</keyword>
<dbReference type="Gene3D" id="1.10.1660.10">
    <property type="match status" value="1"/>
</dbReference>
<name>A0A502KPF3_9GAMM</name>
<protein>
    <submittedName>
        <fullName evidence="1">Chaperone modulatory protein CbpM</fullName>
    </submittedName>
</protein>
<dbReference type="OrthoDB" id="5567704at2"/>